<dbReference type="Proteomes" id="UP001201812">
    <property type="component" value="Unassembled WGS sequence"/>
</dbReference>
<protein>
    <submittedName>
        <fullName evidence="1">Uncharacterized protein</fullName>
    </submittedName>
</protein>
<gene>
    <name evidence="1" type="ORF">DdX_11351</name>
</gene>
<proteinExistence type="predicted"/>
<keyword evidence="2" id="KW-1185">Reference proteome</keyword>
<dbReference type="AlphaFoldDB" id="A0AAD4MY63"/>
<dbReference type="EMBL" id="JAKKPZ010000031">
    <property type="protein sequence ID" value="KAI1709279.1"/>
    <property type="molecule type" value="Genomic_DNA"/>
</dbReference>
<comment type="caution">
    <text evidence="1">The sequence shown here is derived from an EMBL/GenBank/DDBJ whole genome shotgun (WGS) entry which is preliminary data.</text>
</comment>
<organism evidence="1 2">
    <name type="scientific">Ditylenchus destructor</name>
    <dbReference type="NCBI Taxonomy" id="166010"/>
    <lineage>
        <taxon>Eukaryota</taxon>
        <taxon>Metazoa</taxon>
        <taxon>Ecdysozoa</taxon>
        <taxon>Nematoda</taxon>
        <taxon>Chromadorea</taxon>
        <taxon>Rhabditida</taxon>
        <taxon>Tylenchina</taxon>
        <taxon>Tylenchomorpha</taxon>
        <taxon>Sphaerularioidea</taxon>
        <taxon>Anguinidae</taxon>
        <taxon>Anguininae</taxon>
        <taxon>Ditylenchus</taxon>
    </lineage>
</organism>
<accession>A0AAD4MY63</accession>
<name>A0AAD4MY63_9BILA</name>
<sequence>MCLVWSMSPELNSHIPSDTTKGLNGQPRQLVGSPQISHLGLLRPTIERQIEWAPLSAAGCSQAKHGGYPILSPLAFPPPFLIPSIHLMSQ</sequence>
<evidence type="ECO:0000313" key="1">
    <source>
        <dbReference type="EMBL" id="KAI1709279.1"/>
    </source>
</evidence>
<reference evidence="1" key="1">
    <citation type="submission" date="2022-01" db="EMBL/GenBank/DDBJ databases">
        <title>Genome Sequence Resource for Two Populations of Ditylenchus destructor, the Migratory Endoparasitic Phytonematode.</title>
        <authorList>
            <person name="Zhang H."/>
            <person name="Lin R."/>
            <person name="Xie B."/>
        </authorList>
    </citation>
    <scope>NUCLEOTIDE SEQUENCE</scope>
    <source>
        <strain evidence="1">BazhouSP</strain>
    </source>
</reference>
<evidence type="ECO:0000313" key="2">
    <source>
        <dbReference type="Proteomes" id="UP001201812"/>
    </source>
</evidence>